<gene>
    <name evidence="10" type="ORF">LZC94_02640</name>
</gene>
<evidence type="ECO:0000256" key="5">
    <source>
        <dbReference type="ARBA" id="ARBA00022692"/>
    </source>
</evidence>
<dbReference type="RefSeq" id="WP_394825808.1">
    <property type="nucleotide sequence ID" value="NZ_CP089984.1"/>
</dbReference>
<evidence type="ECO:0000256" key="4">
    <source>
        <dbReference type="ARBA" id="ARBA00022519"/>
    </source>
</evidence>
<feature type="transmembrane region" description="Helical" evidence="9">
    <location>
        <begin position="121"/>
        <end position="140"/>
    </location>
</feature>
<accession>A0ABZ2LZ10</accession>
<keyword evidence="5 9" id="KW-0812">Transmembrane</keyword>
<sequence>MMARGFHHRHESLLVALIAALCVVVFALNPAFWSAATVFNVLRSSLVFAVFALGVLLVMLSGGIDVSFMAIGVFAGYSSVLLLPANDAPWVPLLAFGIAIGIGALLGLVNAAVVNGTRMPTLIATLGTQGIFRGGLLAYVGTRYIDNLPAGLHSFAQADLVTTTSANGTIARLHGLIVPAAVLCALTAWLLRSTMLGRGIYAVGGDEESARRAGLSVARIRVAVFGLAGALAGFAGLSQITLARQANPFELVGGELDVLAAVVIGGASINGGRGSVRATLLGVVLIALIKNSLILLGVPGAWQRAAVGLLLLVAVAIQALGAAKRPPRPILEPEGAASGRAPSVPAGGGAP</sequence>
<organism evidence="10 11">
    <name type="scientific">Pendulispora albinea</name>
    <dbReference type="NCBI Taxonomy" id="2741071"/>
    <lineage>
        <taxon>Bacteria</taxon>
        <taxon>Pseudomonadati</taxon>
        <taxon>Myxococcota</taxon>
        <taxon>Myxococcia</taxon>
        <taxon>Myxococcales</taxon>
        <taxon>Sorangiineae</taxon>
        <taxon>Pendulisporaceae</taxon>
        <taxon>Pendulispora</taxon>
    </lineage>
</organism>
<feature type="transmembrane region" description="Helical" evidence="9">
    <location>
        <begin position="90"/>
        <end position="109"/>
    </location>
</feature>
<keyword evidence="3" id="KW-1003">Cell membrane</keyword>
<dbReference type="PANTHER" id="PTHR32196:SF21">
    <property type="entry name" value="ABC TRANSPORTER PERMEASE PROTEIN YPHD-RELATED"/>
    <property type="match status" value="1"/>
</dbReference>
<evidence type="ECO:0000256" key="6">
    <source>
        <dbReference type="ARBA" id="ARBA00022989"/>
    </source>
</evidence>
<evidence type="ECO:0000313" key="11">
    <source>
        <dbReference type="Proteomes" id="UP001370348"/>
    </source>
</evidence>
<dbReference type="PANTHER" id="PTHR32196">
    <property type="entry name" value="ABC TRANSPORTER PERMEASE PROTEIN YPHD-RELATED-RELATED"/>
    <property type="match status" value="1"/>
</dbReference>
<name>A0ABZ2LZ10_9BACT</name>
<feature type="transmembrane region" description="Helical" evidence="9">
    <location>
        <begin position="278"/>
        <end position="299"/>
    </location>
</feature>
<keyword evidence="6 9" id="KW-1133">Transmembrane helix</keyword>
<keyword evidence="2" id="KW-0813">Transport</keyword>
<feature type="transmembrane region" description="Helical" evidence="9">
    <location>
        <begin position="66"/>
        <end position="84"/>
    </location>
</feature>
<evidence type="ECO:0000256" key="2">
    <source>
        <dbReference type="ARBA" id="ARBA00022448"/>
    </source>
</evidence>
<dbReference type="EMBL" id="CP089984">
    <property type="protein sequence ID" value="WXB16179.1"/>
    <property type="molecule type" value="Genomic_DNA"/>
</dbReference>
<feature type="transmembrane region" description="Helical" evidence="9">
    <location>
        <begin position="170"/>
        <end position="191"/>
    </location>
</feature>
<feature type="transmembrane region" description="Helical" evidence="9">
    <location>
        <begin position="37"/>
        <end position="59"/>
    </location>
</feature>
<evidence type="ECO:0000256" key="1">
    <source>
        <dbReference type="ARBA" id="ARBA00004651"/>
    </source>
</evidence>
<dbReference type="CDD" id="cd06579">
    <property type="entry name" value="TM_PBP1_transp_AraH_like"/>
    <property type="match status" value="1"/>
</dbReference>
<feature type="transmembrane region" description="Helical" evidence="9">
    <location>
        <begin position="305"/>
        <end position="323"/>
    </location>
</feature>
<dbReference type="Pfam" id="PF02653">
    <property type="entry name" value="BPD_transp_2"/>
    <property type="match status" value="1"/>
</dbReference>
<feature type="transmembrane region" description="Helical" evidence="9">
    <location>
        <begin position="220"/>
        <end position="240"/>
    </location>
</feature>
<evidence type="ECO:0000256" key="3">
    <source>
        <dbReference type="ARBA" id="ARBA00022475"/>
    </source>
</evidence>
<reference evidence="10 11" key="1">
    <citation type="submission" date="2021-12" db="EMBL/GenBank/DDBJ databases">
        <title>Discovery of the Pendulisporaceae a myxobacterial family with distinct sporulation behavior and unique specialized metabolism.</title>
        <authorList>
            <person name="Garcia R."/>
            <person name="Popoff A."/>
            <person name="Bader C.D."/>
            <person name="Loehr J."/>
            <person name="Walesch S."/>
            <person name="Walt C."/>
            <person name="Boldt J."/>
            <person name="Bunk B."/>
            <person name="Haeckl F.J.F.P.J."/>
            <person name="Gunesch A.P."/>
            <person name="Birkelbach J."/>
            <person name="Nuebel U."/>
            <person name="Pietschmann T."/>
            <person name="Bach T."/>
            <person name="Mueller R."/>
        </authorList>
    </citation>
    <scope>NUCLEOTIDE SEQUENCE [LARGE SCALE GENOMIC DNA]</scope>
    <source>
        <strain evidence="10 11">MSr11954</strain>
    </source>
</reference>
<evidence type="ECO:0000256" key="8">
    <source>
        <dbReference type="SAM" id="MobiDB-lite"/>
    </source>
</evidence>
<evidence type="ECO:0000256" key="9">
    <source>
        <dbReference type="SAM" id="Phobius"/>
    </source>
</evidence>
<comment type="subcellular location">
    <subcellularLocation>
        <location evidence="1">Cell membrane</location>
        <topology evidence="1">Multi-pass membrane protein</topology>
    </subcellularLocation>
</comment>
<proteinExistence type="predicted"/>
<keyword evidence="4" id="KW-0997">Cell inner membrane</keyword>
<dbReference type="InterPro" id="IPR001851">
    <property type="entry name" value="ABC_transp_permease"/>
</dbReference>
<keyword evidence="7 9" id="KW-0472">Membrane</keyword>
<dbReference type="Proteomes" id="UP001370348">
    <property type="component" value="Chromosome"/>
</dbReference>
<evidence type="ECO:0000313" key="10">
    <source>
        <dbReference type="EMBL" id="WXB16179.1"/>
    </source>
</evidence>
<protein>
    <submittedName>
        <fullName evidence="10">ABC transporter permease</fullName>
    </submittedName>
</protein>
<feature type="region of interest" description="Disordered" evidence="8">
    <location>
        <begin position="328"/>
        <end position="351"/>
    </location>
</feature>
<keyword evidence="11" id="KW-1185">Reference proteome</keyword>
<evidence type="ECO:0000256" key="7">
    <source>
        <dbReference type="ARBA" id="ARBA00023136"/>
    </source>
</evidence>